<keyword evidence="2" id="KW-1185">Reference proteome</keyword>
<gene>
    <name evidence="1" type="ORF">COCSUDRAFT_48207</name>
</gene>
<reference evidence="1 2" key="1">
    <citation type="journal article" date="2012" name="Genome Biol.">
        <title>The genome of the polar eukaryotic microalga coccomyxa subellipsoidea reveals traits of cold adaptation.</title>
        <authorList>
            <person name="Blanc G."/>
            <person name="Agarkova I."/>
            <person name="Grimwood J."/>
            <person name="Kuo A."/>
            <person name="Brueggeman A."/>
            <person name="Dunigan D."/>
            <person name="Gurnon J."/>
            <person name="Ladunga I."/>
            <person name="Lindquist E."/>
            <person name="Lucas S."/>
            <person name="Pangilinan J."/>
            <person name="Proschold T."/>
            <person name="Salamov A."/>
            <person name="Schmutz J."/>
            <person name="Weeks D."/>
            <person name="Yamada T."/>
            <person name="Claverie J.M."/>
            <person name="Grigoriev I."/>
            <person name="Van Etten J."/>
            <person name="Lomsadze A."/>
            <person name="Borodovsky M."/>
        </authorList>
    </citation>
    <scope>NUCLEOTIDE SEQUENCE [LARGE SCALE GENOMIC DNA]</scope>
    <source>
        <strain evidence="1 2">C-169</strain>
    </source>
</reference>
<dbReference type="AlphaFoldDB" id="I0YTD7"/>
<accession>I0YTD7</accession>
<comment type="caution">
    <text evidence="1">The sequence shown here is derived from an EMBL/GenBank/DDBJ whole genome shotgun (WGS) entry which is preliminary data.</text>
</comment>
<dbReference type="Proteomes" id="UP000007264">
    <property type="component" value="Unassembled WGS sequence"/>
</dbReference>
<name>I0YTD7_COCSC</name>
<sequence>MVDTRARLQVFAAHEPSTSRSSLLQNSLLWRLLKADMNCPLKDMVRMLVELIGEKGPASDDDMDMDGDTDAAKVVKSAEHRAMGPTECAAMARLLLNLILELFGTAEDASLFNSRSPTRVVSTGRFSNYRAELDGLLLPLLTGSTTVLPSLPQKAQFLAALHACDRLRLLGMVVAKKRVKRNGDDYVLLDGALWQAEHASCEAEQFIDFGAADALQYLADEMAKSEDLAQKVLCLRDGAPSSDGLALLVSSLLGAGAALLPSGPEREQDLARLGAVADDLTGRLLERHKKGASGTLAQESLAALAAANASLTALQSAS</sequence>
<proteinExistence type="predicted"/>
<dbReference type="EMBL" id="AGSI01000012">
    <property type="protein sequence ID" value="EIE21656.1"/>
    <property type="molecule type" value="Genomic_DNA"/>
</dbReference>
<evidence type="ECO:0000313" key="2">
    <source>
        <dbReference type="Proteomes" id="UP000007264"/>
    </source>
</evidence>
<dbReference type="GeneID" id="17039640"/>
<dbReference type="KEGG" id="csl:COCSUDRAFT_48207"/>
<evidence type="ECO:0000313" key="1">
    <source>
        <dbReference type="EMBL" id="EIE21656.1"/>
    </source>
</evidence>
<organism evidence="1 2">
    <name type="scientific">Coccomyxa subellipsoidea (strain C-169)</name>
    <name type="common">Green microalga</name>
    <dbReference type="NCBI Taxonomy" id="574566"/>
    <lineage>
        <taxon>Eukaryota</taxon>
        <taxon>Viridiplantae</taxon>
        <taxon>Chlorophyta</taxon>
        <taxon>core chlorophytes</taxon>
        <taxon>Trebouxiophyceae</taxon>
        <taxon>Trebouxiophyceae incertae sedis</taxon>
        <taxon>Coccomyxaceae</taxon>
        <taxon>Coccomyxa</taxon>
        <taxon>Coccomyxa subellipsoidea</taxon>
    </lineage>
</organism>
<dbReference type="RefSeq" id="XP_005646200.1">
    <property type="nucleotide sequence ID" value="XM_005646143.1"/>
</dbReference>
<protein>
    <submittedName>
        <fullName evidence="1">Uncharacterized protein</fullName>
    </submittedName>
</protein>
<dbReference type="OrthoDB" id="10564994at2759"/>